<feature type="chain" id="PRO_5029825273" evidence="1">
    <location>
        <begin position="23"/>
        <end position="381"/>
    </location>
</feature>
<gene>
    <name evidence="2" type="ORF">FOL47_004845</name>
</gene>
<dbReference type="OrthoDB" id="10549024at2759"/>
<reference evidence="2 3" key="1">
    <citation type="submission" date="2020-04" db="EMBL/GenBank/DDBJ databases">
        <title>Perkinsus chesapeaki whole genome sequence.</title>
        <authorList>
            <person name="Bogema D.R."/>
        </authorList>
    </citation>
    <scope>NUCLEOTIDE SEQUENCE [LARGE SCALE GENOMIC DNA]</scope>
    <source>
        <strain evidence="2">ATCC PRA-425</strain>
    </source>
</reference>
<evidence type="ECO:0000313" key="2">
    <source>
        <dbReference type="EMBL" id="KAF4664977.1"/>
    </source>
</evidence>
<keyword evidence="1" id="KW-0732">Signal</keyword>
<dbReference type="Proteomes" id="UP000591131">
    <property type="component" value="Unassembled WGS sequence"/>
</dbReference>
<evidence type="ECO:0000256" key="1">
    <source>
        <dbReference type="SAM" id="SignalP"/>
    </source>
</evidence>
<keyword evidence="3" id="KW-1185">Reference proteome</keyword>
<feature type="signal peptide" evidence="1">
    <location>
        <begin position="1"/>
        <end position="22"/>
    </location>
</feature>
<protein>
    <submittedName>
        <fullName evidence="2">Uncharacterized protein</fullName>
    </submittedName>
</protein>
<dbReference type="AlphaFoldDB" id="A0A7J6M0B8"/>
<sequence length="381" mass="43921">MPLTHPAALLCIMLVSLMTSKLENFEKEIDGMTLSVTLDRDFYHLARISISCPQRGPARKPFKDDFTVELTYDDDTDVLLEGYIGTRYAMTEYKNILQSGGISIFWNKYVSLLEAIQACGLPAQMGDLNMFVDLDAVENEELDCPKQEKALATRVAGKKTLTRAFDELQARRCPPVTLEDNYTVKRAFVGAVRQNGAEFQSPQYLPGKVLDIWTAQRCIMPLRSYDKHVKGPDGKTHCGYQFDSHPREFGPSDPRKEASAQFNEYLDKHLDKTLRSMYPRYFEQIKRRRERADAKARRIAILRRHLEEDESSVSPDRTEHMASCFARPNPDKPKLSTRVQHTHPFAYVNSISRDISLTYPWKRIDEETKLRVRLKDSSRSW</sequence>
<proteinExistence type="predicted"/>
<name>A0A7J6M0B8_PERCH</name>
<comment type="caution">
    <text evidence="2">The sequence shown here is derived from an EMBL/GenBank/DDBJ whole genome shotgun (WGS) entry which is preliminary data.</text>
</comment>
<accession>A0A7J6M0B8</accession>
<dbReference type="EMBL" id="JAAPAO010000274">
    <property type="protein sequence ID" value="KAF4664977.1"/>
    <property type="molecule type" value="Genomic_DNA"/>
</dbReference>
<organism evidence="2 3">
    <name type="scientific">Perkinsus chesapeaki</name>
    <name type="common">Clam parasite</name>
    <name type="synonym">Perkinsus andrewsi</name>
    <dbReference type="NCBI Taxonomy" id="330153"/>
    <lineage>
        <taxon>Eukaryota</taxon>
        <taxon>Sar</taxon>
        <taxon>Alveolata</taxon>
        <taxon>Perkinsozoa</taxon>
        <taxon>Perkinsea</taxon>
        <taxon>Perkinsida</taxon>
        <taxon>Perkinsidae</taxon>
        <taxon>Perkinsus</taxon>
    </lineage>
</organism>
<evidence type="ECO:0000313" key="3">
    <source>
        <dbReference type="Proteomes" id="UP000591131"/>
    </source>
</evidence>